<dbReference type="CDD" id="cd22827">
    <property type="entry name" value="Gal_Rha_Lectin_SUL-I-like"/>
    <property type="match status" value="1"/>
</dbReference>
<evidence type="ECO:0000313" key="4">
    <source>
        <dbReference type="Proteomes" id="UP001652625"/>
    </source>
</evidence>
<dbReference type="PANTHER" id="PTHR35170">
    <property type="entry name" value="PROTEIN DD3-3"/>
    <property type="match status" value="1"/>
</dbReference>
<accession>A0ABM4CWE5</accession>
<protein>
    <submittedName>
        <fullName evidence="5">Protein DD3-3 isoform X3</fullName>
    </submittedName>
</protein>
<name>A0ABM4CWE5_HYDVU</name>
<evidence type="ECO:0000259" key="3">
    <source>
        <dbReference type="PROSITE" id="PS50228"/>
    </source>
</evidence>
<feature type="signal peptide" evidence="2">
    <location>
        <begin position="1"/>
        <end position="16"/>
    </location>
</feature>
<feature type="region of interest" description="Disordered" evidence="1">
    <location>
        <begin position="679"/>
        <end position="708"/>
    </location>
</feature>
<dbReference type="PANTHER" id="PTHR35170:SF1">
    <property type="entry name" value="PROTEIN DD3-3"/>
    <property type="match status" value="1"/>
</dbReference>
<evidence type="ECO:0000256" key="1">
    <source>
        <dbReference type="SAM" id="MobiDB-lite"/>
    </source>
</evidence>
<evidence type="ECO:0000256" key="2">
    <source>
        <dbReference type="SAM" id="SignalP"/>
    </source>
</evidence>
<organism evidence="4 5">
    <name type="scientific">Hydra vulgaris</name>
    <name type="common">Hydra</name>
    <name type="synonym">Hydra attenuata</name>
    <dbReference type="NCBI Taxonomy" id="6087"/>
    <lineage>
        <taxon>Eukaryota</taxon>
        <taxon>Metazoa</taxon>
        <taxon>Cnidaria</taxon>
        <taxon>Hydrozoa</taxon>
        <taxon>Hydroidolina</taxon>
        <taxon>Anthoathecata</taxon>
        <taxon>Aplanulata</taxon>
        <taxon>Hydridae</taxon>
        <taxon>Hydra</taxon>
    </lineage>
</organism>
<gene>
    <name evidence="5" type="primary">LOC105848472</name>
</gene>
<evidence type="ECO:0000313" key="5">
    <source>
        <dbReference type="RefSeq" id="XP_065666259.1"/>
    </source>
</evidence>
<sequence>MLFKLLLVVMCTLVQSDVYLHNPRGSNNRLDDLGRERNNANRMFNSQNNNRGGYNVGNMIYYEGSQLTIEWTNQHSCGGPNANCDIIVQYMCSNNLRDGTTTSTIPDWFPNDCANNDCTTDNSKYGMNEDYDYYLRCIKTMRNKGLLTADQKLNGDTAQYTRQNSGGTRYGYECQEERDYYPYWRPTPWKDIVVMTNDKSRCEFYKSESENVKSRFICQPPDGYMDALKNWKAWTYLPITKENCEKLEWPQGSGKFSKWIEIKSKNIDPPDCIQSPMSRDNHNGNGPGGFANTYNWTIPKDISENCALRLRYNISTGDLSNYITSEVQVASVCEWSTLTLSTNGLGTLKILEANYGRTSSTLCGSNPSYNTKCNNQQKSLQIVKSLCESQTSCSVTASNNVFGDPCVGTYKYLEVKYTTTIVTIGPLVGLSDTEANDRGYVFKNNPVVQPLKTGNPSLDANLQLRLAINTAQYGRTFQDRSHRFIIRPRPSGFENVNIYNLNVRGKRGNIVQVYPAVEYDFVPNRLIVSASDAVHIQWTGSNTNPTDNAGQGTAGTDRSNIILLKDQNYPEGNLGQAVLPAYKNGHYGNNYPMFLNTSKSFLGLGSNDANLLAFLNTDLISPNPLLNDAPRYFNMGLRRLSNNAVGTYYYMCTRNNNFSNRSQKGKIVVLPERNTPVLPQITGGNALPQTNRDWSNHDTKTSHTKKQYHLNKSVLTQKRNKPISV</sequence>
<reference evidence="5" key="1">
    <citation type="submission" date="2025-08" db="UniProtKB">
        <authorList>
            <consortium name="RefSeq"/>
        </authorList>
    </citation>
    <scope>IDENTIFICATION</scope>
</reference>
<dbReference type="InterPro" id="IPR000922">
    <property type="entry name" value="Lectin_gal-bd_dom"/>
</dbReference>
<dbReference type="PROSITE" id="PS50228">
    <property type="entry name" value="SUEL_LECTIN"/>
    <property type="match status" value="1"/>
</dbReference>
<dbReference type="Pfam" id="PF02140">
    <property type="entry name" value="SUEL_Lectin"/>
    <property type="match status" value="1"/>
</dbReference>
<dbReference type="RefSeq" id="XP_065666259.1">
    <property type="nucleotide sequence ID" value="XM_065810187.1"/>
</dbReference>
<keyword evidence="2" id="KW-0732">Signal</keyword>
<dbReference type="InterPro" id="IPR053320">
    <property type="entry name" value="Protein_DD3-3_O-glyco"/>
</dbReference>
<feature type="domain" description="SUEL-type lectin" evidence="3">
    <location>
        <begin position="332"/>
        <end position="420"/>
    </location>
</feature>
<dbReference type="Gene3D" id="2.60.120.740">
    <property type="match status" value="1"/>
</dbReference>
<proteinExistence type="predicted"/>
<feature type="chain" id="PRO_5047321717" evidence="2">
    <location>
        <begin position="17"/>
        <end position="725"/>
    </location>
</feature>
<keyword evidence="4" id="KW-1185">Reference proteome</keyword>
<dbReference type="InterPro" id="IPR043159">
    <property type="entry name" value="Lectin_gal-bd_sf"/>
</dbReference>
<dbReference type="GeneID" id="105848472"/>
<dbReference type="Proteomes" id="UP001652625">
    <property type="component" value="Chromosome 11"/>
</dbReference>